<reference evidence="9 10" key="1">
    <citation type="submission" date="2020-08" db="EMBL/GenBank/DDBJ databases">
        <title>Genomic Encyclopedia of Type Strains, Phase III (KMG-III): the genomes of soil and plant-associated and newly described type strains.</title>
        <authorList>
            <person name="Whitman W."/>
        </authorList>
    </citation>
    <scope>NUCLEOTIDE SEQUENCE [LARGE SCALE GENOMIC DNA]</scope>
    <source>
        <strain evidence="9 10">CECT 8305</strain>
    </source>
</reference>
<feature type="compositionally biased region" description="Basic and acidic residues" evidence="6">
    <location>
        <begin position="330"/>
        <end position="339"/>
    </location>
</feature>
<evidence type="ECO:0000256" key="7">
    <source>
        <dbReference type="SAM" id="Phobius"/>
    </source>
</evidence>
<comment type="caution">
    <text evidence="9">The sequence shown here is derived from an EMBL/GenBank/DDBJ whole genome shotgun (WGS) entry which is preliminary data.</text>
</comment>
<accession>A0A7W9V2K2</accession>
<feature type="region of interest" description="Disordered" evidence="6">
    <location>
        <begin position="287"/>
        <end position="356"/>
    </location>
</feature>
<dbReference type="InterPro" id="IPR050131">
    <property type="entry name" value="Peptidase_S8_subtilisin-like"/>
</dbReference>
<evidence type="ECO:0000256" key="1">
    <source>
        <dbReference type="ARBA" id="ARBA00011073"/>
    </source>
</evidence>
<feature type="active site" description="Charge relay system" evidence="5">
    <location>
        <position position="36"/>
    </location>
</feature>
<keyword evidence="7" id="KW-1133">Transmembrane helix</keyword>
<keyword evidence="7" id="KW-0812">Transmembrane</keyword>
<dbReference type="EMBL" id="JACHJL010000032">
    <property type="protein sequence ID" value="MBB5940037.1"/>
    <property type="molecule type" value="Genomic_DNA"/>
</dbReference>
<evidence type="ECO:0000256" key="2">
    <source>
        <dbReference type="ARBA" id="ARBA00022670"/>
    </source>
</evidence>
<keyword evidence="10" id="KW-1185">Reference proteome</keyword>
<name>A0A7W9V2K2_9ACTN</name>
<feature type="active site" description="Charge relay system" evidence="5">
    <location>
        <position position="69"/>
    </location>
</feature>
<keyword evidence="3 5" id="KW-0378">Hydrolase</keyword>
<keyword evidence="4 5" id="KW-0720">Serine protease</keyword>
<evidence type="ECO:0000313" key="10">
    <source>
        <dbReference type="Proteomes" id="UP000588098"/>
    </source>
</evidence>
<dbReference type="InterPro" id="IPR000209">
    <property type="entry name" value="Peptidase_S8/S53_dom"/>
</dbReference>
<feature type="active site" description="Charge relay system" evidence="5">
    <location>
        <position position="231"/>
    </location>
</feature>
<proteinExistence type="inferred from homology"/>
<dbReference type="PRINTS" id="PR00723">
    <property type="entry name" value="SUBTILISIN"/>
</dbReference>
<gene>
    <name evidence="9" type="ORF">FHS42_007135</name>
</gene>
<evidence type="ECO:0000256" key="5">
    <source>
        <dbReference type="PROSITE-ProRule" id="PRU01240"/>
    </source>
</evidence>
<dbReference type="GO" id="GO:0004252">
    <property type="term" value="F:serine-type endopeptidase activity"/>
    <property type="evidence" value="ECO:0007669"/>
    <property type="project" value="UniProtKB-UniRule"/>
</dbReference>
<evidence type="ECO:0000256" key="3">
    <source>
        <dbReference type="ARBA" id="ARBA00022801"/>
    </source>
</evidence>
<feature type="compositionally biased region" description="Low complexity" evidence="6">
    <location>
        <begin position="311"/>
        <end position="324"/>
    </location>
</feature>
<dbReference type="PROSITE" id="PS51892">
    <property type="entry name" value="SUBTILASE"/>
    <property type="match status" value="1"/>
</dbReference>
<dbReference type="Pfam" id="PF00082">
    <property type="entry name" value="Peptidase_S8"/>
    <property type="match status" value="1"/>
</dbReference>
<dbReference type="PANTHER" id="PTHR43806">
    <property type="entry name" value="PEPTIDASE S8"/>
    <property type="match status" value="1"/>
</dbReference>
<dbReference type="Gene3D" id="3.40.50.200">
    <property type="entry name" value="Peptidase S8/S53 domain"/>
    <property type="match status" value="1"/>
</dbReference>
<dbReference type="PANTHER" id="PTHR43806:SF11">
    <property type="entry name" value="CEREVISIN-RELATED"/>
    <property type="match status" value="1"/>
</dbReference>
<dbReference type="Proteomes" id="UP000588098">
    <property type="component" value="Unassembled WGS sequence"/>
</dbReference>
<organism evidence="9 10">
    <name type="scientific">Streptomyces zagrosensis</name>
    <dbReference type="NCBI Taxonomy" id="1042984"/>
    <lineage>
        <taxon>Bacteria</taxon>
        <taxon>Bacillati</taxon>
        <taxon>Actinomycetota</taxon>
        <taxon>Actinomycetes</taxon>
        <taxon>Kitasatosporales</taxon>
        <taxon>Streptomycetaceae</taxon>
        <taxon>Streptomyces</taxon>
    </lineage>
</organism>
<dbReference type="RefSeq" id="WP_312867157.1">
    <property type="nucleotide sequence ID" value="NZ_JACHJL010000032.1"/>
</dbReference>
<evidence type="ECO:0000313" key="9">
    <source>
        <dbReference type="EMBL" id="MBB5940037.1"/>
    </source>
</evidence>
<dbReference type="InterPro" id="IPR036852">
    <property type="entry name" value="Peptidase_S8/S53_dom_sf"/>
</dbReference>
<feature type="domain" description="Peptidase S8/S53" evidence="8">
    <location>
        <begin position="27"/>
        <end position="279"/>
    </location>
</feature>
<dbReference type="AlphaFoldDB" id="A0A7W9V2K2"/>
<keyword evidence="2 5" id="KW-0645">Protease</keyword>
<dbReference type="GO" id="GO:0006508">
    <property type="term" value="P:proteolysis"/>
    <property type="evidence" value="ECO:0007669"/>
    <property type="project" value="UniProtKB-KW"/>
</dbReference>
<evidence type="ECO:0000256" key="4">
    <source>
        <dbReference type="ARBA" id="ARBA00022825"/>
    </source>
</evidence>
<sequence length="384" mass="39573">MSAEDFRSRQWHLDAMSAEELWGVSTGKGVIIAVIDSGVDPVPELQGSVVDEKNFAGERPLRGNVGRGHGTEMASLIAGTGRSGGVKGLAPDAKIMSLKTGYADLTIGAPTDVWIQAIEYAVDHGARIINMSQTATGLNDARMRSLQAAVDYARNKGVLVFAGSGNDGKDGSPVGYPSSYPGVVGVAAVDQSGKVADFSTYGPQVKLAAPGVGIPGRCKNGQGFCAQDGTSHATALASASAALIWSKHPTWTNNQVLRVMMQTASKPEGKVPSKYIGYGIIRPGQVLIDGKGDPGDPDVNPLLPNKKQAEPSRQPSSEPSASSPGIGKNSDSEDARRAAEGLASSGGEGGGPSRLWPVLGAGAGVVAIGAAVFFLRRRTSRSSP</sequence>
<keyword evidence="7" id="KW-0472">Membrane</keyword>
<evidence type="ECO:0000259" key="8">
    <source>
        <dbReference type="Pfam" id="PF00082"/>
    </source>
</evidence>
<dbReference type="InterPro" id="IPR015500">
    <property type="entry name" value="Peptidase_S8_subtilisin-rel"/>
</dbReference>
<evidence type="ECO:0000256" key="6">
    <source>
        <dbReference type="SAM" id="MobiDB-lite"/>
    </source>
</evidence>
<protein>
    <submittedName>
        <fullName evidence="9">Type VII secretion-associated serine protease mycosin</fullName>
    </submittedName>
</protein>
<comment type="similarity">
    <text evidence="1 5">Belongs to the peptidase S8 family.</text>
</comment>
<dbReference type="SUPFAM" id="SSF52743">
    <property type="entry name" value="Subtilisin-like"/>
    <property type="match status" value="1"/>
</dbReference>
<feature type="transmembrane region" description="Helical" evidence="7">
    <location>
        <begin position="355"/>
        <end position="375"/>
    </location>
</feature>